<reference evidence="1" key="1">
    <citation type="submission" date="2020-05" db="EMBL/GenBank/DDBJ databases">
        <title>Mycena genomes resolve the evolution of fungal bioluminescence.</title>
        <authorList>
            <person name="Tsai I.J."/>
        </authorList>
    </citation>
    <scope>NUCLEOTIDE SEQUENCE</scope>
    <source>
        <strain evidence="1">CCC161011</strain>
    </source>
</reference>
<protein>
    <submittedName>
        <fullName evidence="1">Uncharacterized protein</fullName>
    </submittedName>
</protein>
<evidence type="ECO:0000313" key="2">
    <source>
        <dbReference type="Proteomes" id="UP000620124"/>
    </source>
</evidence>
<gene>
    <name evidence="1" type="ORF">MVEN_02515600</name>
</gene>
<proteinExistence type="predicted"/>
<accession>A0A8H6WUJ2</accession>
<organism evidence="1 2">
    <name type="scientific">Mycena venus</name>
    <dbReference type="NCBI Taxonomy" id="2733690"/>
    <lineage>
        <taxon>Eukaryota</taxon>
        <taxon>Fungi</taxon>
        <taxon>Dikarya</taxon>
        <taxon>Basidiomycota</taxon>
        <taxon>Agaricomycotina</taxon>
        <taxon>Agaricomycetes</taxon>
        <taxon>Agaricomycetidae</taxon>
        <taxon>Agaricales</taxon>
        <taxon>Marasmiineae</taxon>
        <taxon>Mycenaceae</taxon>
        <taxon>Mycena</taxon>
    </lineage>
</organism>
<dbReference type="EMBL" id="JACAZI010000034">
    <property type="protein sequence ID" value="KAF7328859.1"/>
    <property type="molecule type" value="Genomic_DNA"/>
</dbReference>
<dbReference type="OrthoDB" id="2916176at2759"/>
<evidence type="ECO:0000313" key="1">
    <source>
        <dbReference type="EMBL" id="KAF7328859.1"/>
    </source>
</evidence>
<name>A0A8H6WUJ2_9AGAR</name>
<keyword evidence="2" id="KW-1185">Reference proteome</keyword>
<dbReference type="AlphaFoldDB" id="A0A8H6WUJ2"/>
<comment type="caution">
    <text evidence="1">The sequence shown here is derived from an EMBL/GenBank/DDBJ whole genome shotgun (WGS) entry which is preliminary data.</text>
</comment>
<dbReference type="Proteomes" id="UP000620124">
    <property type="component" value="Unassembled WGS sequence"/>
</dbReference>
<sequence length="251" mass="27590">MAWVRPRDLTIRPVLGLGDDDLSAIVSGINVNPLDSLWMEQKTNIRHSDLLLFLHHHPNLQALGLRRDSLRPSSLTTPDPSALSWITSLSTPALYIPHLIPVTPDLTNITIEFLPVHIFASKRVAFSVPQYERALDCVASLPGSHALTLTLSFPPDESTLPWLNNDYGGANPLEARLSRVTDLLVSGNLHGMTGFSTATLRALPPWLRLFPGLRRFTVIPGSRQSTMLASERQELVKAITDACPGVEDVTV</sequence>